<evidence type="ECO:0000256" key="10">
    <source>
        <dbReference type="ARBA" id="ARBA00023136"/>
    </source>
</evidence>
<comment type="caution">
    <text evidence="14">The sequence shown here is derived from an EMBL/GenBank/DDBJ whole genome shotgun (WGS) entry which is preliminary data.</text>
</comment>
<dbReference type="InterPro" id="IPR059000">
    <property type="entry name" value="ATPase_P-type_domA"/>
</dbReference>
<gene>
    <name evidence="14" type="ORF">INT46_009733</name>
</gene>
<proteinExistence type="inferred from homology"/>
<dbReference type="SUPFAM" id="SSF81653">
    <property type="entry name" value="Calcium ATPase, transduction domain A"/>
    <property type="match status" value="1"/>
</dbReference>
<dbReference type="InterPro" id="IPR036412">
    <property type="entry name" value="HAD-like_sf"/>
</dbReference>
<evidence type="ECO:0000259" key="13">
    <source>
        <dbReference type="Pfam" id="PF00122"/>
    </source>
</evidence>
<dbReference type="GO" id="GO:0046872">
    <property type="term" value="F:metal ion binding"/>
    <property type="evidence" value="ECO:0007669"/>
    <property type="project" value="UniProtKB-KW"/>
</dbReference>
<dbReference type="GO" id="GO:0016887">
    <property type="term" value="F:ATP hydrolysis activity"/>
    <property type="evidence" value="ECO:0007669"/>
    <property type="project" value="InterPro"/>
</dbReference>
<dbReference type="GO" id="GO:0019829">
    <property type="term" value="F:ATPase-coupled monoatomic cation transmembrane transporter activity"/>
    <property type="evidence" value="ECO:0007669"/>
    <property type="project" value="TreeGrafter"/>
</dbReference>
<evidence type="ECO:0000256" key="7">
    <source>
        <dbReference type="ARBA" id="ARBA00022842"/>
    </source>
</evidence>
<keyword evidence="7" id="KW-0460">Magnesium</keyword>
<dbReference type="PROSITE" id="PS01229">
    <property type="entry name" value="COF_2"/>
    <property type="match status" value="1"/>
</dbReference>
<accession>A0A8H7V819</accession>
<dbReference type="InterPro" id="IPR006544">
    <property type="entry name" value="P-type_TPase_V"/>
</dbReference>
<dbReference type="PANTHER" id="PTHR45630:SF11">
    <property type="entry name" value="CATION-TRANSPORTING P-TYPE ATPASE N-TERMINAL DOMAIN-CONTAINING PROTEIN"/>
    <property type="match status" value="1"/>
</dbReference>
<keyword evidence="8" id="KW-1278">Translocase</keyword>
<evidence type="ECO:0000256" key="5">
    <source>
        <dbReference type="ARBA" id="ARBA00022741"/>
    </source>
</evidence>
<keyword evidence="12" id="KW-0732">Signal</keyword>
<feature type="transmembrane region" description="Helical" evidence="11">
    <location>
        <begin position="174"/>
        <end position="194"/>
    </location>
</feature>
<dbReference type="OrthoDB" id="48943at2759"/>
<evidence type="ECO:0000256" key="6">
    <source>
        <dbReference type="ARBA" id="ARBA00022840"/>
    </source>
</evidence>
<feature type="transmembrane region" description="Helical" evidence="11">
    <location>
        <begin position="1234"/>
        <end position="1257"/>
    </location>
</feature>
<dbReference type="InterPro" id="IPR008250">
    <property type="entry name" value="ATPase_P-typ_transduc_dom_A_sf"/>
</dbReference>
<dbReference type="SFLD" id="SFLDF00027">
    <property type="entry name" value="p-type_atpase"/>
    <property type="match status" value="1"/>
</dbReference>
<dbReference type="SFLD" id="SFLDG00002">
    <property type="entry name" value="C1.7:_P-type_atpase_like"/>
    <property type="match status" value="1"/>
</dbReference>
<dbReference type="Gene3D" id="2.70.150.10">
    <property type="entry name" value="Calcium-transporting ATPase, cytoplasmic transduction domain A"/>
    <property type="match status" value="1"/>
</dbReference>
<feature type="transmembrane region" description="Helical" evidence="11">
    <location>
        <begin position="1319"/>
        <end position="1337"/>
    </location>
</feature>
<dbReference type="SFLD" id="SFLDS00003">
    <property type="entry name" value="Haloacid_Dehalogenase"/>
    <property type="match status" value="1"/>
</dbReference>
<dbReference type="PROSITE" id="PS00154">
    <property type="entry name" value="ATPASE_E1_E2"/>
    <property type="match status" value="1"/>
</dbReference>
<dbReference type="EMBL" id="JAEPRC010000193">
    <property type="protein sequence ID" value="KAG2204624.1"/>
    <property type="molecule type" value="Genomic_DNA"/>
</dbReference>
<dbReference type="PRINTS" id="PR00119">
    <property type="entry name" value="CATATPASE"/>
</dbReference>
<feature type="transmembrane region" description="Helical" evidence="11">
    <location>
        <begin position="1194"/>
        <end position="1214"/>
    </location>
</feature>
<keyword evidence="15" id="KW-1185">Reference proteome</keyword>
<evidence type="ECO:0000256" key="4">
    <source>
        <dbReference type="ARBA" id="ARBA00022723"/>
    </source>
</evidence>
<evidence type="ECO:0000256" key="3">
    <source>
        <dbReference type="ARBA" id="ARBA00022692"/>
    </source>
</evidence>
<evidence type="ECO:0000313" key="15">
    <source>
        <dbReference type="Proteomes" id="UP000650833"/>
    </source>
</evidence>
<dbReference type="Pfam" id="PF00122">
    <property type="entry name" value="E1-E2_ATPase"/>
    <property type="match status" value="1"/>
</dbReference>
<keyword evidence="5" id="KW-0547">Nucleotide-binding</keyword>
<feature type="transmembrane region" description="Helical" evidence="11">
    <location>
        <begin position="511"/>
        <end position="528"/>
    </location>
</feature>
<feature type="transmembrane region" description="Helical" evidence="11">
    <location>
        <begin position="679"/>
        <end position="700"/>
    </location>
</feature>
<dbReference type="Gene3D" id="3.40.50.1000">
    <property type="entry name" value="HAD superfamily/HAD-like"/>
    <property type="match status" value="1"/>
</dbReference>
<dbReference type="Gene3D" id="3.40.1110.10">
    <property type="entry name" value="Calcium-transporting ATPase, cytoplasmic domain N"/>
    <property type="match status" value="1"/>
</dbReference>
<evidence type="ECO:0000256" key="8">
    <source>
        <dbReference type="ARBA" id="ARBA00022967"/>
    </source>
</evidence>
<dbReference type="SUPFAM" id="SSF81665">
    <property type="entry name" value="Calcium ATPase, transmembrane domain M"/>
    <property type="match status" value="1"/>
</dbReference>
<dbReference type="Proteomes" id="UP000650833">
    <property type="component" value="Unassembled WGS sequence"/>
</dbReference>
<feature type="transmembrane region" description="Helical" evidence="11">
    <location>
        <begin position="1289"/>
        <end position="1307"/>
    </location>
</feature>
<dbReference type="GO" id="GO:0016020">
    <property type="term" value="C:membrane"/>
    <property type="evidence" value="ECO:0007669"/>
    <property type="project" value="UniProtKB-SubCell"/>
</dbReference>
<feature type="domain" description="P-type ATPase A" evidence="13">
    <location>
        <begin position="544"/>
        <end position="662"/>
    </location>
</feature>
<dbReference type="NCBIfam" id="TIGR01494">
    <property type="entry name" value="ATPase_P-type"/>
    <property type="match status" value="1"/>
</dbReference>
<protein>
    <recommendedName>
        <fullName evidence="13">P-type ATPase A domain-containing protein</fullName>
    </recommendedName>
</protein>
<feature type="transmembrane region" description="Helical" evidence="11">
    <location>
        <begin position="487"/>
        <end position="505"/>
    </location>
</feature>
<name>A0A8H7V819_9FUNG</name>
<keyword evidence="9 11" id="KW-1133">Transmembrane helix</keyword>
<keyword evidence="3 11" id="KW-0812">Transmembrane</keyword>
<feature type="transmembrane region" description="Helical" evidence="11">
    <location>
        <begin position="321"/>
        <end position="340"/>
    </location>
</feature>
<comment type="subcellular location">
    <subcellularLocation>
        <location evidence="1">Membrane</location>
        <topology evidence="1">Multi-pass membrane protein</topology>
    </subcellularLocation>
</comment>
<feature type="transmembrane region" description="Helical" evidence="11">
    <location>
        <begin position="1170"/>
        <end position="1188"/>
    </location>
</feature>
<dbReference type="PANTHER" id="PTHR45630">
    <property type="entry name" value="CATION-TRANSPORTING ATPASE-RELATED"/>
    <property type="match status" value="1"/>
</dbReference>
<reference evidence="14" key="1">
    <citation type="submission" date="2020-12" db="EMBL/GenBank/DDBJ databases">
        <title>Metabolic potential, ecology and presence of endohyphal bacteria is reflected in genomic diversity of Mucoromycotina.</title>
        <authorList>
            <person name="Muszewska A."/>
            <person name="Okrasinska A."/>
            <person name="Steczkiewicz K."/>
            <person name="Drgas O."/>
            <person name="Orlowska M."/>
            <person name="Perlinska-Lenart U."/>
            <person name="Aleksandrzak-Piekarczyk T."/>
            <person name="Szatraj K."/>
            <person name="Zielenkiewicz U."/>
            <person name="Pilsyk S."/>
            <person name="Malc E."/>
            <person name="Mieczkowski P."/>
            <person name="Kruszewska J.S."/>
            <person name="Biernat P."/>
            <person name="Pawlowska J."/>
        </authorList>
    </citation>
    <scope>NUCLEOTIDE SEQUENCE</scope>
    <source>
        <strain evidence="14">CBS 226.32</strain>
    </source>
</reference>
<organism evidence="14 15">
    <name type="scientific">Mucor plumbeus</name>
    <dbReference type="NCBI Taxonomy" id="97098"/>
    <lineage>
        <taxon>Eukaryota</taxon>
        <taxon>Fungi</taxon>
        <taxon>Fungi incertae sedis</taxon>
        <taxon>Mucoromycota</taxon>
        <taxon>Mucoromycotina</taxon>
        <taxon>Mucoromycetes</taxon>
        <taxon>Mucorales</taxon>
        <taxon>Mucorineae</taxon>
        <taxon>Mucoraceae</taxon>
        <taxon>Mucor</taxon>
    </lineage>
</organism>
<dbReference type="InterPro" id="IPR001757">
    <property type="entry name" value="P_typ_ATPase"/>
</dbReference>
<dbReference type="NCBIfam" id="TIGR01657">
    <property type="entry name" value="P-ATPase-V"/>
    <property type="match status" value="1"/>
</dbReference>
<evidence type="ECO:0000256" key="12">
    <source>
        <dbReference type="SAM" id="SignalP"/>
    </source>
</evidence>
<evidence type="ECO:0000256" key="2">
    <source>
        <dbReference type="ARBA" id="ARBA00006000"/>
    </source>
</evidence>
<dbReference type="InterPro" id="IPR044492">
    <property type="entry name" value="P_typ_ATPase_HD_dom"/>
</dbReference>
<keyword evidence="10 11" id="KW-0472">Membrane</keyword>
<dbReference type="GO" id="GO:0140358">
    <property type="term" value="F:P-type transmembrane transporter activity"/>
    <property type="evidence" value="ECO:0007669"/>
    <property type="project" value="InterPro"/>
</dbReference>
<dbReference type="GO" id="GO:0005524">
    <property type="term" value="F:ATP binding"/>
    <property type="evidence" value="ECO:0007669"/>
    <property type="project" value="UniProtKB-KW"/>
</dbReference>
<keyword evidence="6" id="KW-0067">ATP-binding</keyword>
<evidence type="ECO:0000256" key="1">
    <source>
        <dbReference type="ARBA" id="ARBA00004141"/>
    </source>
</evidence>
<evidence type="ECO:0000256" key="9">
    <source>
        <dbReference type="ARBA" id="ARBA00022989"/>
    </source>
</evidence>
<dbReference type="InterPro" id="IPR018303">
    <property type="entry name" value="ATPase_P-typ_P_site"/>
</dbReference>
<feature type="transmembrane region" description="Helical" evidence="11">
    <location>
        <begin position="1389"/>
        <end position="1409"/>
    </location>
</feature>
<dbReference type="InterPro" id="IPR023298">
    <property type="entry name" value="ATPase_P-typ_TM_dom_sf"/>
</dbReference>
<feature type="signal peptide" evidence="12">
    <location>
        <begin position="1"/>
        <end position="18"/>
    </location>
</feature>
<feature type="chain" id="PRO_5034069000" description="P-type ATPase A domain-containing protein" evidence="12">
    <location>
        <begin position="19"/>
        <end position="1429"/>
    </location>
</feature>
<dbReference type="SUPFAM" id="SSF81660">
    <property type="entry name" value="Metal cation-transporting ATPase, ATP-binding domain N"/>
    <property type="match status" value="1"/>
</dbReference>
<sequence length="1429" mass="161518">MKRLMLVCVLFILRQVYAIPKFHTVNGHFNNGTTCPAVTRPNVLCPVLCVTDQELCPTQFGPNSCPNGLSLCPDGSCSNNCFNSASSICSCPSQPGVVLKACRSNALYVDIPNYDPKNLTMQQYEACSAGMEISTTVRDTWSSLSSNQVDSGALIWNVCDAPQGMNFPIRALTVIIYMSVYLAFFPLWGLWAFYKYTKEKKMKEINIKDDFGMNKRLHPVKFDSSPSSNKEIIHYEDKDTSEKGFSEQVEMDSSIREENNDDELKQRGFKRNRIGNMMIIYMGIISVFWIIILLLLSLDYYGYVVKDTPFGLFYNSYDLSSKAFCVAWFLSTSWYLFINISRTKIKNYFRIETTFAKADFIQIRKPRRVIQMKSESVDSIIMPALLKFENMTRQLLGFDTLTTTVPVIKSDEKPYFEFQSTRYHFDEIKQVFEPVDIKNFFSMKPQDLIRMNQGLDSKTSQIRLQLLGPNFIEVKVPSFLQALWEELTGFFYIYQLQILWCYFYLAYWQIGISDTGVILLAALIKVIVRLKSEKRVKKMAEHVDTCQVLRNNVWSNISTADLVPGDAIKVETSQIVPVDAVILCGDIVVDESSLTGEPLPIRKFPLRQADDDAISIAFDCQSSAGKINSLFAGTTIKQNTSDAIALVLKTRTDTDKGQLVQRILFPQPVSFIFNEQLKLVFFLLLLWALVLLGFGAWWLGGTGMTAWFYGTICAAQVMNPLLPAILVVGQSVAARRLKKKGVFCVDFPRILMAGKVQVFCFDKTGTLTNEGLEYYGVYPTNDGVFDNLHSKFDDLSSADKTDSLHNCNNRLLQMGLSSCHSVTMLNGDYVGNPVDLVMFQATCASLGNDEAGHDMIMPVENQNLSTLKVLQRFEFQHARASMSIAVKDMTTGHIHVFCKGSFERIADVSARGLPTNFDEITAQSARVGCYVLGMAHRDLGILSPEEEIQLVTNCSRDQLESDLEFIGLVLFKNMLKEDTSNAIQQIKQGDVRVVMITGDNALTGVFIGQQCNLVPPNTTVIVGDVISEKYTNNELVWTDSDTGKPIQNIDAAIASGCELAITGKAFRLLVSNGTMCDYLFSTRIFARMTPADKMQCVELLMERAITAMCGDGGNDCGALRSAHVGIAMSEAEASVVSPFSTPNRSVQACVDLLIQGRSALATSFASYKYLIMYGETMATVKFCTFYYTMSFSQWNFILIDAFITVFCAFAVTQAGAAKRLSNHRPTARILGPEVLLSVLGQLWINVWFLIGSFIWLYTRDDFFRCHEWDARATDASKWWLLGDSFEADVLTFMALFQFVNCAMAFNYGYIFRQRWYRNYFLMIVWAVFIIIVSYWELADPNRFGCLMRLNCGNPDVLVSLGYERPTFYIEPYNNPLGHNVLPKSFRYQLWAYSIGNMLVVHIWERFFILGPVRQWARRKYPLKRLAIKL</sequence>
<evidence type="ECO:0000256" key="11">
    <source>
        <dbReference type="SAM" id="Phobius"/>
    </source>
</evidence>
<keyword evidence="4" id="KW-0479">Metal-binding</keyword>
<dbReference type="InterPro" id="IPR023299">
    <property type="entry name" value="ATPase_P-typ_cyto_dom_N"/>
</dbReference>
<comment type="similarity">
    <text evidence="2">Belongs to the cation transport ATPase (P-type) (TC 3.A.3) family. Type V subfamily.</text>
</comment>
<dbReference type="SUPFAM" id="SSF56784">
    <property type="entry name" value="HAD-like"/>
    <property type="match status" value="1"/>
</dbReference>
<dbReference type="InterPro" id="IPR023214">
    <property type="entry name" value="HAD_sf"/>
</dbReference>
<evidence type="ECO:0000313" key="14">
    <source>
        <dbReference type="EMBL" id="KAG2204624.1"/>
    </source>
</evidence>
<feature type="transmembrane region" description="Helical" evidence="11">
    <location>
        <begin position="279"/>
        <end position="301"/>
    </location>
</feature>
<feature type="transmembrane region" description="Helical" evidence="11">
    <location>
        <begin position="706"/>
        <end position="729"/>
    </location>
</feature>